<reference evidence="2" key="1">
    <citation type="submission" date="2023-09" db="EMBL/GenBank/DDBJ databases">
        <title>Paucibacter sp. APW11 Genome sequencing and assembly.</title>
        <authorList>
            <person name="Kim I."/>
        </authorList>
    </citation>
    <scope>NUCLEOTIDE SEQUENCE</scope>
    <source>
        <strain evidence="2">APW11</strain>
    </source>
</reference>
<keyword evidence="1" id="KW-0812">Transmembrane</keyword>
<dbReference type="EMBL" id="JAVXZY010000009">
    <property type="protein sequence ID" value="MDT9001463.1"/>
    <property type="molecule type" value="Genomic_DNA"/>
</dbReference>
<keyword evidence="1" id="KW-1133">Transmembrane helix</keyword>
<dbReference type="RefSeq" id="WP_315652348.1">
    <property type="nucleotide sequence ID" value="NZ_JAVXZY010000009.1"/>
</dbReference>
<evidence type="ECO:0000256" key="1">
    <source>
        <dbReference type="SAM" id="Phobius"/>
    </source>
</evidence>
<organism evidence="2 3">
    <name type="scientific">Roseateles aquae</name>
    <dbReference type="NCBI Taxonomy" id="3077235"/>
    <lineage>
        <taxon>Bacteria</taxon>
        <taxon>Pseudomonadati</taxon>
        <taxon>Pseudomonadota</taxon>
        <taxon>Betaproteobacteria</taxon>
        <taxon>Burkholderiales</taxon>
        <taxon>Sphaerotilaceae</taxon>
        <taxon>Roseateles</taxon>
    </lineage>
</organism>
<comment type="caution">
    <text evidence="2">The sequence shown here is derived from an EMBL/GenBank/DDBJ whole genome shotgun (WGS) entry which is preliminary data.</text>
</comment>
<dbReference type="InterPro" id="IPR021529">
    <property type="entry name" value="DUF2798"/>
</dbReference>
<dbReference type="Proteomes" id="UP001246372">
    <property type="component" value="Unassembled WGS sequence"/>
</dbReference>
<dbReference type="Pfam" id="PF11391">
    <property type="entry name" value="DUF2798"/>
    <property type="match status" value="1"/>
</dbReference>
<proteinExistence type="predicted"/>
<feature type="transmembrane region" description="Helical" evidence="1">
    <location>
        <begin position="20"/>
        <end position="44"/>
    </location>
</feature>
<evidence type="ECO:0000313" key="2">
    <source>
        <dbReference type="EMBL" id="MDT9001463.1"/>
    </source>
</evidence>
<name>A0ABU3PG00_9BURK</name>
<gene>
    <name evidence="2" type="ORF">RQP53_19460</name>
</gene>
<protein>
    <submittedName>
        <fullName evidence="2">DUF2798 domain-containing protein</fullName>
    </submittedName>
</protein>
<accession>A0ABU3PG00</accession>
<sequence length="89" mass="10047">MSLPPERAARWRLHKLPPHYAGIVMPLLLSLLMTCIVSFIATLRGLGWVPDLLQRWLGAWGISWLVAFPVLLAVLPLVKRLTALLVRQD</sequence>
<keyword evidence="3" id="KW-1185">Reference proteome</keyword>
<evidence type="ECO:0000313" key="3">
    <source>
        <dbReference type="Proteomes" id="UP001246372"/>
    </source>
</evidence>
<keyword evidence="1" id="KW-0472">Membrane</keyword>
<feature type="transmembrane region" description="Helical" evidence="1">
    <location>
        <begin position="56"/>
        <end position="78"/>
    </location>
</feature>